<organism evidence="2 3">
    <name type="scientific">Dreissena polymorpha</name>
    <name type="common">Zebra mussel</name>
    <name type="synonym">Mytilus polymorpha</name>
    <dbReference type="NCBI Taxonomy" id="45954"/>
    <lineage>
        <taxon>Eukaryota</taxon>
        <taxon>Metazoa</taxon>
        <taxon>Spiralia</taxon>
        <taxon>Lophotrochozoa</taxon>
        <taxon>Mollusca</taxon>
        <taxon>Bivalvia</taxon>
        <taxon>Autobranchia</taxon>
        <taxon>Heteroconchia</taxon>
        <taxon>Euheterodonta</taxon>
        <taxon>Imparidentia</taxon>
        <taxon>Neoheterodontei</taxon>
        <taxon>Myida</taxon>
        <taxon>Dreissenoidea</taxon>
        <taxon>Dreissenidae</taxon>
        <taxon>Dreissena</taxon>
    </lineage>
</organism>
<gene>
    <name evidence="2" type="ORF">DPMN_083856</name>
</gene>
<dbReference type="AlphaFoldDB" id="A0A9D3YC40"/>
<reference evidence="2" key="1">
    <citation type="journal article" date="2019" name="bioRxiv">
        <title>The Genome of the Zebra Mussel, Dreissena polymorpha: A Resource for Invasive Species Research.</title>
        <authorList>
            <person name="McCartney M.A."/>
            <person name="Auch B."/>
            <person name="Kono T."/>
            <person name="Mallez S."/>
            <person name="Zhang Y."/>
            <person name="Obille A."/>
            <person name="Becker A."/>
            <person name="Abrahante J.E."/>
            <person name="Garbe J."/>
            <person name="Badalamenti J.P."/>
            <person name="Herman A."/>
            <person name="Mangelson H."/>
            <person name="Liachko I."/>
            <person name="Sullivan S."/>
            <person name="Sone E.D."/>
            <person name="Koren S."/>
            <person name="Silverstein K.A.T."/>
            <person name="Beckman K.B."/>
            <person name="Gohl D.M."/>
        </authorList>
    </citation>
    <scope>NUCLEOTIDE SEQUENCE</scope>
    <source>
        <strain evidence="2">Duluth1</strain>
        <tissue evidence="2">Whole animal</tissue>
    </source>
</reference>
<keyword evidence="3" id="KW-1185">Reference proteome</keyword>
<comment type="caution">
    <text evidence="2">The sequence shown here is derived from an EMBL/GenBank/DDBJ whole genome shotgun (WGS) entry which is preliminary data.</text>
</comment>
<feature type="compositionally biased region" description="Basic residues" evidence="1">
    <location>
        <begin position="56"/>
        <end position="68"/>
    </location>
</feature>
<evidence type="ECO:0000313" key="2">
    <source>
        <dbReference type="EMBL" id="KAH3696391.1"/>
    </source>
</evidence>
<sequence length="208" mass="23291">MPEIPVGARLLQFSNRWLRINSDAWVHSLVTNGLTFRFRPPLRRPHRAGISASSHSRVHSRSLGKKGGRKDSRSLFSRIFQSSFSNPALVDILEFGRCVPPCSYTSKLPEVPALRLLRPGLPVPSDAIWVGNGSTSLYQAYCRSRSKSPSSWNSSSSIFRRLAFTPAQLSIASEPPRILLEGTPILRAPSECRQIRPHSFSSIHFREN</sequence>
<reference evidence="2" key="2">
    <citation type="submission" date="2020-11" db="EMBL/GenBank/DDBJ databases">
        <authorList>
            <person name="McCartney M.A."/>
            <person name="Auch B."/>
            <person name="Kono T."/>
            <person name="Mallez S."/>
            <person name="Becker A."/>
            <person name="Gohl D.M."/>
            <person name="Silverstein K.A.T."/>
            <person name="Koren S."/>
            <person name="Bechman K.B."/>
            <person name="Herman A."/>
            <person name="Abrahante J.E."/>
            <person name="Garbe J."/>
        </authorList>
    </citation>
    <scope>NUCLEOTIDE SEQUENCE</scope>
    <source>
        <strain evidence="2">Duluth1</strain>
        <tissue evidence="2">Whole animal</tissue>
    </source>
</reference>
<name>A0A9D3YC40_DREPO</name>
<dbReference type="EMBL" id="JAIWYP010000016">
    <property type="protein sequence ID" value="KAH3696391.1"/>
    <property type="molecule type" value="Genomic_DNA"/>
</dbReference>
<feature type="region of interest" description="Disordered" evidence="1">
    <location>
        <begin position="47"/>
        <end position="70"/>
    </location>
</feature>
<protein>
    <submittedName>
        <fullName evidence="2">Uncharacterized protein</fullName>
    </submittedName>
</protein>
<evidence type="ECO:0000256" key="1">
    <source>
        <dbReference type="SAM" id="MobiDB-lite"/>
    </source>
</evidence>
<evidence type="ECO:0000313" key="3">
    <source>
        <dbReference type="Proteomes" id="UP000828390"/>
    </source>
</evidence>
<dbReference type="Proteomes" id="UP000828390">
    <property type="component" value="Unassembled WGS sequence"/>
</dbReference>
<accession>A0A9D3YC40</accession>
<proteinExistence type="predicted"/>